<feature type="domain" description="CoA-binding" evidence="1">
    <location>
        <begin position="6"/>
        <end position="99"/>
    </location>
</feature>
<sequence>MRYSKFLDKKNVVAVVGVSRNSKKWGYKIFKKLIDIGFNVYAVNPKYPEIAGVKCYPTIKSLPAKPDVVITAVPPKITEKIVKESKALGVKMVWMQPGSESEKAIAFCKENDIEVVYNACFVVTGLGANFNN</sequence>
<organism evidence="2 3">
    <name type="scientific">Candidatus Iainarchaeum sp</name>
    <dbReference type="NCBI Taxonomy" id="3101447"/>
    <lineage>
        <taxon>Archaea</taxon>
        <taxon>Candidatus Iainarchaeota</taxon>
        <taxon>Candidatus Iainarchaeia</taxon>
        <taxon>Candidatus Iainarchaeales</taxon>
        <taxon>Candidatus Iainarchaeaceae</taxon>
        <taxon>Candidatus Iainarchaeum</taxon>
    </lineage>
</organism>
<accession>A0A497JI03</accession>
<dbReference type="Pfam" id="PF13380">
    <property type="entry name" value="CoA_binding_2"/>
    <property type="match status" value="1"/>
</dbReference>
<gene>
    <name evidence="2" type="ORF">DRO07_02750</name>
</gene>
<reference evidence="2 3" key="1">
    <citation type="submission" date="2018-06" db="EMBL/GenBank/DDBJ databases">
        <title>Extensive metabolic versatility and redundancy in microbially diverse, dynamic hydrothermal sediments.</title>
        <authorList>
            <person name="Dombrowski N."/>
            <person name="Teske A."/>
            <person name="Baker B.J."/>
        </authorList>
    </citation>
    <scope>NUCLEOTIDE SEQUENCE [LARGE SCALE GENOMIC DNA]</scope>
    <source>
        <strain evidence="2">B9_G13</strain>
    </source>
</reference>
<evidence type="ECO:0000313" key="3">
    <source>
        <dbReference type="Proteomes" id="UP000277633"/>
    </source>
</evidence>
<comment type="caution">
    <text evidence="2">The sequence shown here is derived from an EMBL/GenBank/DDBJ whole genome shotgun (WGS) entry which is preliminary data.</text>
</comment>
<dbReference type="AlphaFoldDB" id="A0A497JI03"/>
<proteinExistence type="predicted"/>
<dbReference type="InterPro" id="IPR003781">
    <property type="entry name" value="CoA-bd"/>
</dbReference>
<dbReference type="Gene3D" id="3.40.50.720">
    <property type="entry name" value="NAD(P)-binding Rossmann-like Domain"/>
    <property type="match status" value="1"/>
</dbReference>
<evidence type="ECO:0000259" key="1">
    <source>
        <dbReference type="SMART" id="SM00881"/>
    </source>
</evidence>
<dbReference type="PANTHER" id="PTHR33303">
    <property type="entry name" value="CYTOPLASMIC PROTEIN-RELATED"/>
    <property type="match status" value="1"/>
</dbReference>
<evidence type="ECO:0000313" key="2">
    <source>
        <dbReference type="EMBL" id="RLG69076.1"/>
    </source>
</evidence>
<protein>
    <submittedName>
        <fullName evidence="2">CoA-binding protein</fullName>
    </submittedName>
</protein>
<dbReference type="SMART" id="SM00881">
    <property type="entry name" value="CoA_binding"/>
    <property type="match status" value="1"/>
</dbReference>
<dbReference type="InterPro" id="IPR036291">
    <property type="entry name" value="NAD(P)-bd_dom_sf"/>
</dbReference>
<dbReference type="PANTHER" id="PTHR33303:SF2">
    <property type="entry name" value="COA-BINDING DOMAIN-CONTAINING PROTEIN"/>
    <property type="match status" value="1"/>
</dbReference>
<dbReference type="EMBL" id="QMWO01000100">
    <property type="protein sequence ID" value="RLG69076.1"/>
    <property type="molecule type" value="Genomic_DNA"/>
</dbReference>
<dbReference type="Proteomes" id="UP000277633">
    <property type="component" value="Unassembled WGS sequence"/>
</dbReference>
<name>A0A497JI03_9ARCH</name>
<dbReference type="SUPFAM" id="SSF51735">
    <property type="entry name" value="NAD(P)-binding Rossmann-fold domains"/>
    <property type="match status" value="1"/>
</dbReference>